<dbReference type="Proteomes" id="UP001210211">
    <property type="component" value="Unassembled WGS sequence"/>
</dbReference>
<dbReference type="Pfam" id="PF13966">
    <property type="entry name" value="zf-RVT"/>
    <property type="match status" value="1"/>
</dbReference>
<evidence type="ECO:0000313" key="2">
    <source>
        <dbReference type="EMBL" id="KAJ3686366.1"/>
    </source>
</evidence>
<dbReference type="InterPro" id="IPR000477">
    <property type="entry name" value="RT_dom"/>
</dbReference>
<dbReference type="PROSITE" id="PS50878">
    <property type="entry name" value="RT_POL"/>
    <property type="match status" value="1"/>
</dbReference>
<proteinExistence type="predicted"/>
<name>A0AAD5Z3U1_9POAL</name>
<organism evidence="2 3">
    <name type="scientific">Rhynchospora tenuis</name>
    <dbReference type="NCBI Taxonomy" id="198213"/>
    <lineage>
        <taxon>Eukaryota</taxon>
        <taxon>Viridiplantae</taxon>
        <taxon>Streptophyta</taxon>
        <taxon>Embryophyta</taxon>
        <taxon>Tracheophyta</taxon>
        <taxon>Spermatophyta</taxon>
        <taxon>Magnoliopsida</taxon>
        <taxon>Liliopsida</taxon>
        <taxon>Poales</taxon>
        <taxon>Cyperaceae</taxon>
        <taxon>Cyperoideae</taxon>
        <taxon>Rhynchosporeae</taxon>
        <taxon>Rhynchospora</taxon>
    </lineage>
</organism>
<dbReference type="PANTHER" id="PTHR33116">
    <property type="entry name" value="REVERSE TRANSCRIPTASE ZINC-BINDING DOMAIN-CONTAINING PROTEIN-RELATED-RELATED"/>
    <property type="match status" value="1"/>
</dbReference>
<keyword evidence="3" id="KW-1185">Reference proteome</keyword>
<dbReference type="PANTHER" id="PTHR33116:SF78">
    <property type="entry name" value="OS12G0587133 PROTEIN"/>
    <property type="match status" value="1"/>
</dbReference>
<dbReference type="EMBL" id="JAMRDG010000002">
    <property type="protein sequence ID" value="KAJ3686366.1"/>
    <property type="molecule type" value="Genomic_DNA"/>
</dbReference>
<dbReference type="InterPro" id="IPR043502">
    <property type="entry name" value="DNA/RNA_pol_sf"/>
</dbReference>
<evidence type="ECO:0000259" key="1">
    <source>
        <dbReference type="PROSITE" id="PS50878"/>
    </source>
</evidence>
<dbReference type="InterPro" id="IPR026960">
    <property type="entry name" value="RVT-Znf"/>
</dbReference>
<evidence type="ECO:0000313" key="3">
    <source>
        <dbReference type="Proteomes" id="UP001210211"/>
    </source>
</evidence>
<dbReference type="SUPFAM" id="SSF56672">
    <property type="entry name" value="DNA/RNA polymerases"/>
    <property type="match status" value="1"/>
</dbReference>
<dbReference type="Pfam" id="PF00078">
    <property type="entry name" value="RVT_1"/>
    <property type="match status" value="1"/>
</dbReference>
<gene>
    <name evidence="2" type="ORF">LUZ61_015530</name>
</gene>
<reference evidence="2 3" key="1">
    <citation type="journal article" date="2022" name="Cell">
        <title>Repeat-based holocentromeres influence genome architecture and karyotype evolution.</title>
        <authorList>
            <person name="Hofstatter P.G."/>
            <person name="Thangavel G."/>
            <person name="Lux T."/>
            <person name="Neumann P."/>
            <person name="Vondrak T."/>
            <person name="Novak P."/>
            <person name="Zhang M."/>
            <person name="Costa L."/>
            <person name="Castellani M."/>
            <person name="Scott A."/>
            <person name="Toegelov H."/>
            <person name="Fuchs J."/>
            <person name="Mata-Sucre Y."/>
            <person name="Dias Y."/>
            <person name="Vanzela A.L.L."/>
            <person name="Huettel B."/>
            <person name="Almeida C.C.S."/>
            <person name="Simkova H."/>
            <person name="Souza G."/>
            <person name="Pedrosa-Harand A."/>
            <person name="Macas J."/>
            <person name="Mayer K.F.X."/>
            <person name="Houben A."/>
            <person name="Marques A."/>
        </authorList>
    </citation>
    <scope>NUCLEOTIDE SEQUENCE [LARGE SCALE GENOMIC DNA]</scope>
    <source>
        <strain evidence="2">RhyTen1mFocal</strain>
    </source>
</reference>
<comment type="caution">
    <text evidence="2">The sequence shown here is derived from an EMBL/GenBank/DDBJ whole genome shotgun (WGS) entry which is preliminary data.</text>
</comment>
<feature type="domain" description="Reverse transcriptase" evidence="1">
    <location>
        <begin position="1"/>
        <end position="196"/>
    </location>
</feature>
<protein>
    <recommendedName>
        <fullName evidence="1">Reverse transcriptase domain-containing protein</fullName>
    </recommendedName>
</protein>
<accession>A0AAD5Z3U1</accession>
<dbReference type="AlphaFoldDB" id="A0AAD5Z3U1"/>
<sequence length="643" mass="72903">MYSRSKDRDVQWSVELWRRILQGKSSLAVTHCIMKSTPNMGNRVNACQGSNYPAMLLHIASRVIVNGIAGKPITLKRGVRQGDPLSPYIFIMAFDFLSKWISRLVSEGLFKVPKLGVFPSLLYADDTIFFFKPTHSQAVLLNLVLTIFGFISGLKLNAAKSDLITMNTDSDLTTRIATALGCNTAQFPLTYLGLPLTYKRLTKNNFDGLLQRFQKKLMGWRANFFSVAGRLVLLNSCLSSLPVYYMSVFKFPISVIHKIDRLRRDFLWHGNHLGQRKLSIVPWDMVIKPKQCGGLGVIDLKAFNSTLLSKWLWKWLTPAQSLWKLQLSALYQHQPAVYPKHSVIQASLIQASFLFQCAFSFSVGNGDSALFWHHNWGLGLLKFGFQELYSFALEDCITLSTFTNCISNPLPLFSHLLPHNSTALSQLRSVITLINTLKASDRNFLTTTSDIPFWKLQGASGIFTTSSAYNFIKSSPTHSSYLPRIWPLRIPPRFKIFIWRLLQNKLATLDNLQRRGWCLPNRCVLCCSDSESVLHLFSQCALFSTLRSLVQNDPLLSQFTAGTLFPQNPFLLVQSTETSKETIEIWAVAFFILWRERCARMFSDKSKQTTALLQEILSECTYLRFLTGTATVTEHTHSGPLPF</sequence>